<dbReference type="PANTHER" id="PTHR35605:SF1">
    <property type="entry name" value="ECP2 EFFECTOR PROTEIN DOMAIN-CONTAINING PROTEIN-RELATED"/>
    <property type="match status" value="1"/>
</dbReference>
<protein>
    <recommendedName>
        <fullName evidence="4">Secreted protein</fullName>
    </recommendedName>
</protein>
<evidence type="ECO:0000256" key="1">
    <source>
        <dbReference type="SAM" id="SignalP"/>
    </source>
</evidence>
<dbReference type="GeneID" id="43600402"/>
<dbReference type="AlphaFoldDB" id="A0A370TGV0"/>
<feature type="signal peptide" evidence="1">
    <location>
        <begin position="1"/>
        <end position="19"/>
    </location>
</feature>
<evidence type="ECO:0000313" key="3">
    <source>
        <dbReference type="Proteomes" id="UP000254866"/>
    </source>
</evidence>
<keyword evidence="1" id="KW-0732">Signal</keyword>
<dbReference type="STRING" id="2656787.A0A370TGV0"/>
<dbReference type="EMBL" id="NPIC01000007">
    <property type="protein sequence ID" value="RDL34425.1"/>
    <property type="molecule type" value="Genomic_DNA"/>
</dbReference>
<feature type="chain" id="PRO_5016901290" description="Secreted protein" evidence="1">
    <location>
        <begin position="20"/>
        <end position="201"/>
    </location>
</feature>
<gene>
    <name evidence="2" type="ORF">BP5553_07553</name>
</gene>
<proteinExistence type="predicted"/>
<name>A0A370TGV0_9HELO</name>
<comment type="caution">
    <text evidence="2">The sequence shown here is derived from an EMBL/GenBank/DDBJ whole genome shotgun (WGS) entry which is preliminary data.</text>
</comment>
<dbReference type="Proteomes" id="UP000254866">
    <property type="component" value="Unassembled WGS sequence"/>
</dbReference>
<evidence type="ECO:0008006" key="4">
    <source>
        <dbReference type="Google" id="ProtNLM"/>
    </source>
</evidence>
<dbReference type="RefSeq" id="XP_031867407.1">
    <property type="nucleotide sequence ID" value="XM_032016176.1"/>
</dbReference>
<dbReference type="OrthoDB" id="3552888at2759"/>
<organism evidence="2 3">
    <name type="scientific">Venustampulla echinocandica</name>
    <dbReference type="NCBI Taxonomy" id="2656787"/>
    <lineage>
        <taxon>Eukaryota</taxon>
        <taxon>Fungi</taxon>
        <taxon>Dikarya</taxon>
        <taxon>Ascomycota</taxon>
        <taxon>Pezizomycotina</taxon>
        <taxon>Leotiomycetes</taxon>
        <taxon>Helotiales</taxon>
        <taxon>Pleuroascaceae</taxon>
        <taxon>Venustampulla</taxon>
    </lineage>
</organism>
<keyword evidence="3" id="KW-1185">Reference proteome</keyword>
<accession>A0A370TGV0</accession>
<sequence length="201" mass="22073">MQFFTIVLSLVGLLTLALGAAVQNDLPYPLVPFEYTGALGGHEVQLNGTVQDIFAQMKELHPDFDVDTLPDSSVGNNANDIALDSRDVASKHHYFCWPVKGQTWERANTNVIADGINYLRKMNICNVGGQSCVRISCSYRGAIFLCNDNPDTIYPRCPYIASYASDISKNCLTSGPFNARQTCGQEFDTDGYNVIVRAADC</sequence>
<evidence type="ECO:0000313" key="2">
    <source>
        <dbReference type="EMBL" id="RDL34425.1"/>
    </source>
</evidence>
<dbReference type="PANTHER" id="PTHR35605">
    <property type="entry name" value="ECP2 EFFECTOR PROTEIN DOMAIN-CONTAINING PROTEIN-RELATED"/>
    <property type="match status" value="1"/>
</dbReference>
<reference evidence="2 3" key="1">
    <citation type="journal article" date="2018" name="IMA Fungus">
        <title>IMA Genome-F 9: Draft genome sequence of Annulohypoxylon stygium, Aspergillus mulundensis, Berkeleyomyces basicola (syn. Thielaviopsis basicola), Ceratocystis smalleyi, two Cercospora beticola strains, Coleophoma cylindrospora, Fusarium fracticaudum, Phialophora cf. hyalina, and Morchella septimelata.</title>
        <authorList>
            <person name="Wingfield B.D."/>
            <person name="Bills G.F."/>
            <person name="Dong Y."/>
            <person name="Huang W."/>
            <person name="Nel W.J."/>
            <person name="Swalarsk-Parry B.S."/>
            <person name="Vaghefi N."/>
            <person name="Wilken P.M."/>
            <person name="An Z."/>
            <person name="de Beer Z.W."/>
            <person name="De Vos L."/>
            <person name="Chen L."/>
            <person name="Duong T.A."/>
            <person name="Gao Y."/>
            <person name="Hammerbacher A."/>
            <person name="Kikkert J.R."/>
            <person name="Li Y."/>
            <person name="Li H."/>
            <person name="Li K."/>
            <person name="Li Q."/>
            <person name="Liu X."/>
            <person name="Ma X."/>
            <person name="Naidoo K."/>
            <person name="Pethybridge S.J."/>
            <person name="Sun J."/>
            <person name="Steenkamp E.T."/>
            <person name="van der Nest M.A."/>
            <person name="van Wyk S."/>
            <person name="Wingfield M.J."/>
            <person name="Xiong C."/>
            <person name="Yue Q."/>
            <person name="Zhang X."/>
        </authorList>
    </citation>
    <scope>NUCLEOTIDE SEQUENCE [LARGE SCALE GENOMIC DNA]</scope>
    <source>
        <strain evidence="2 3">BP 5553</strain>
    </source>
</reference>